<dbReference type="HOGENOM" id="CLU_2823933_0_0_3"/>
<keyword evidence="1" id="KW-0812">Transmembrane</keyword>
<dbReference type="AlphaFoldDB" id="B7KHH0"/>
<proteinExistence type="predicted"/>
<accession>B7KHH0</accession>
<keyword evidence="1" id="KW-1133">Transmembrane helix</keyword>
<dbReference type="KEGG" id="cyc:PCC7424_2243"/>
<keyword evidence="1" id="KW-0472">Membrane</keyword>
<evidence type="ECO:0000256" key="1">
    <source>
        <dbReference type="SAM" id="Phobius"/>
    </source>
</evidence>
<dbReference type="OrthoDB" id="583360at2"/>
<evidence type="ECO:0000313" key="2">
    <source>
        <dbReference type="EMBL" id="ACK70665.1"/>
    </source>
</evidence>
<sequence length="66" mass="7234">MKTRETIQIKDTQVIQPSQFVMIVIVMLLSFAVGSIPLILSLTPTKSDPSHPVVPTEAGLWNVMGQ</sequence>
<gene>
    <name evidence="2" type="ordered locus">PCC7424_2243</name>
</gene>
<name>B7KHH0_GLOC7</name>
<organism evidence="2 3">
    <name type="scientific">Gloeothece citriformis (strain PCC 7424)</name>
    <name type="common">Cyanothece sp. (strain PCC 7424)</name>
    <dbReference type="NCBI Taxonomy" id="65393"/>
    <lineage>
        <taxon>Bacteria</taxon>
        <taxon>Bacillati</taxon>
        <taxon>Cyanobacteriota</taxon>
        <taxon>Cyanophyceae</taxon>
        <taxon>Oscillatoriophycideae</taxon>
        <taxon>Chroococcales</taxon>
        <taxon>Aphanothecaceae</taxon>
        <taxon>Gloeothece</taxon>
        <taxon>Gloeothece citriformis</taxon>
    </lineage>
</organism>
<dbReference type="RefSeq" id="WP_015954270.1">
    <property type="nucleotide sequence ID" value="NC_011729.1"/>
</dbReference>
<evidence type="ECO:0000313" key="3">
    <source>
        <dbReference type="Proteomes" id="UP000002384"/>
    </source>
</evidence>
<keyword evidence="3" id="KW-1185">Reference proteome</keyword>
<dbReference type="Proteomes" id="UP000002384">
    <property type="component" value="Chromosome"/>
</dbReference>
<protein>
    <submittedName>
        <fullName evidence="2">Uncharacterized protein</fullName>
    </submittedName>
</protein>
<dbReference type="EMBL" id="CP001291">
    <property type="protein sequence ID" value="ACK70665.1"/>
    <property type="molecule type" value="Genomic_DNA"/>
</dbReference>
<feature type="transmembrane region" description="Helical" evidence="1">
    <location>
        <begin position="20"/>
        <end position="40"/>
    </location>
</feature>
<reference evidence="3" key="1">
    <citation type="journal article" date="2011" name="MBio">
        <title>Novel metabolic attributes of the genus Cyanothece, comprising a group of unicellular nitrogen-fixing Cyanobacteria.</title>
        <authorList>
            <person name="Bandyopadhyay A."/>
            <person name="Elvitigala T."/>
            <person name="Welsh E."/>
            <person name="Stockel J."/>
            <person name="Liberton M."/>
            <person name="Min H."/>
            <person name="Sherman L.A."/>
            <person name="Pakrasi H.B."/>
        </authorList>
    </citation>
    <scope>NUCLEOTIDE SEQUENCE [LARGE SCALE GENOMIC DNA]</scope>
    <source>
        <strain evidence="3">PCC 7424</strain>
    </source>
</reference>